<name>A0A009HW60_ACIB9</name>
<comment type="caution">
    <text evidence="1">The sequence shown here is derived from an EMBL/GenBank/DDBJ whole genome shotgun (WGS) entry which is preliminary data.</text>
</comment>
<dbReference type="PATRIC" id="fig|1310613.3.peg.605"/>
<proteinExistence type="predicted"/>
<dbReference type="InterPro" id="IPR045404">
    <property type="entry name" value="Gp13-like"/>
</dbReference>
<evidence type="ECO:0000313" key="1">
    <source>
        <dbReference type="EMBL" id="EXB07245.1"/>
    </source>
</evidence>
<protein>
    <submittedName>
        <fullName evidence="1">Putative coat protein</fullName>
    </submittedName>
</protein>
<keyword evidence="1" id="KW-0946">Virion</keyword>
<sequence length="316" mass="33739">MSETKIADVIVPELFTPYVLNKTAEKSALWQSGIVGDLDVDVAFGTKGGTTVNIPFWDDLSGESEVLSDQNPLTVNNITSGQDLAILHARGKAWGANDLAKALSGDDPLGAVGDLVADYWSREFQGFTVNTLKGVFSAANMASNVHDISAGTGTAAVIDGHSFVDASYKLGDAVDKLTAISMHSATMAALSKQGLIETVRDADGVLLYKTFMERRVIVDDGMPVEGDVFTSFLFGQGAIGFQDIGAPNGVETDRDSLAGVDILINRRHFVLHPRGIKWAGATGIAPKNSGLATGTNWERVYDPKQIRIVAFKHKIK</sequence>
<dbReference type="AlphaFoldDB" id="A0A009HW60"/>
<gene>
    <name evidence="1" type="ORF">J512_0631</name>
</gene>
<evidence type="ECO:0000313" key="2">
    <source>
        <dbReference type="Proteomes" id="UP000020595"/>
    </source>
</evidence>
<keyword evidence="1" id="KW-0167">Capsid protein</keyword>
<dbReference type="Pfam" id="PF20036">
    <property type="entry name" value="Gp13-like"/>
    <property type="match status" value="1"/>
</dbReference>
<accession>A0A009HW60</accession>
<organism evidence="1 2">
    <name type="scientific">Acinetobacter baumannii (strain 1295743)</name>
    <dbReference type="NCBI Taxonomy" id="1310613"/>
    <lineage>
        <taxon>Bacteria</taxon>
        <taxon>Pseudomonadati</taxon>
        <taxon>Pseudomonadota</taxon>
        <taxon>Gammaproteobacteria</taxon>
        <taxon>Moraxellales</taxon>
        <taxon>Moraxellaceae</taxon>
        <taxon>Acinetobacter</taxon>
        <taxon>Acinetobacter calcoaceticus/baumannii complex</taxon>
    </lineage>
</organism>
<dbReference type="SUPFAM" id="SSF56563">
    <property type="entry name" value="Major capsid protein gp5"/>
    <property type="match status" value="1"/>
</dbReference>
<reference evidence="1 2" key="1">
    <citation type="submission" date="2014-02" db="EMBL/GenBank/DDBJ databases">
        <title>Comparative genomics and transcriptomics to identify genetic mechanisms underlying the emergence of carbapenem resistant Acinetobacter baumannii (CRAb).</title>
        <authorList>
            <person name="Harris A.D."/>
            <person name="Johnson K.J."/>
            <person name="George J."/>
            <person name="Shefchek K."/>
            <person name="Daugherty S.C."/>
            <person name="Parankush S."/>
            <person name="Sadzewicz L."/>
            <person name="Tallon L."/>
            <person name="Sengamalay N."/>
            <person name="Hazen T.H."/>
            <person name="Rasko D.A."/>
        </authorList>
    </citation>
    <scope>NUCLEOTIDE SEQUENCE [LARGE SCALE GENOMIC DNA]</scope>
    <source>
        <strain evidence="1 2">1295743</strain>
    </source>
</reference>
<dbReference type="EMBL" id="JEWH01000004">
    <property type="protein sequence ID" value="EXB07245.1"/>
    <property type="molecule type" value="Genomic_DNA"/>
</dbReference>
<dbReference type="RefSeq" id="WP_032050725.1">
    <property type="nucleotide sequence ID" value="NZ_JEWH01000004.1"/>
</dbReference>
<dbReference type="Proteomes" id="UP000020595">
    <property type="component" value="Unassembled WGS sequence"/>
</dbReference>